<dbReference type="PROSITE" id="PS50075">
    <property type="entry name" value="CARRIER"/>
    <property type="match status" value="2"/>
</dbReference>
<feature type="domain" description="PKS/mFAS DH" evidence="12">
    <location>
        <begin position="1003"/>
        <end position="1279"/>
    </location>
</feature>
<evidence type="ECO:0000256" key="3">
    <source>
        <dbReference type="ARBA" id="ARBA00022553"/>
    </source>
</evidence>
<dbReference type="InterPro" id="IPR049552">
    <property type="entry name" value="PKS_DH_N"/>
</dbReference>
<name>A0A1R1SA16_9ACTN</name>
<evidence type="ECO:0000259" key="12">
    <source>
        <dbReference type="PROSITE" id="PS52019"/>
    </source>
</evidence>
<dbReference type="InterPro" id="IPR020841">
    <property type="entry name" value="PKS_Beta-ketoAc_synthase_dom"/>
</dbReference>
<gene>
    <name evidence="13" type="ORF">SPAR_32926</name>
</gene>
<sequence>MLTELVRGETAVVLGHPSAEAVDPDATFARLGADSLTAVELRNRLSAGCGLRLSPAVVFDHPTPAALARHLLAELSGTTENAQAPSPAAAPVSEGADQVAIVAMSCRFPGGVRSPEDFWRLISQGRDAISDFPADRGWDLAALYDPNPGRAGRSYVRSGGFLDDAAEFDAEFFGISPREALAMDPQQRLLLETAWEAVERAGIAPASLRGSRTGVFVGLLPTRYGHGGAPADAEGYLGTGSAISVASGRIAYTLGLEGAAVSVDTACSSSLTALHLACQALRQGECDMALTGGVTVMPTPDTFLEFSRQRGLAPDGRCKAFSADADGTAFSEGVGMLVLERLTDARRNGHRVLAVVRGSAINQDGASNGLAAPNGPSQQRVIREALATAGLTAADIDAVEAHGTGTRLGDPIEAEALLATYGREHTGDRPLWLGSVKSNIGHTQAASGVAGVMKMVLAMGHRELPPTLHVTAPSPHIDWSAGAVSLVTAATPWPDTGAPERCGISAFGISGTNAHVILEAAPDADRGHRGTATAPPAGEPAGAGAPRPWLLSAHSDAALRDQARLLLERLGQAPAPAADDVAYSLLTTRAHFPHRAAVTAPEPAERLRCLAALAAGRHHPDLVRGVAGGTDPKVVLVFPGQGGQWPEMARGLLDSSPVFAERLQECAAALAPYVDWSLMDVLRQAPGVPSLDRIDVVQPALFATMVALAATWRSYGVEPAAVVGHSQGEIAAAHIAGILSLPDAAKIIALRSKLFADELAGAGAVASIALPVEQVRERLARWTGRLEVAGVNAPSLTAVAGEMDALRELVADVKKDGLRARIVPATPPSHSFLVERLRDRLAAPLTSLTPKNGAIPFYSTVTTEVVAGERLNADYWYANMRQPVEFEAAVRQLLADGHRLFIECGPHPTLGTAVEEIIAESGTDATVLETLRRDEGGFTTLLRSLATAQVHGVALDTKALFAQAPARPTELPTYPFQRARYWLDAPGATAPAADRAGVRAAGHPLLGAVVQLADDRGAVFTGRLSLADLPWLADHALGDTVVLPGAGFVELALHAGHETGCDRLADLTLETPLVLPDDGAVAIQVHVGPAQAGGRREVTVSARPEEHHDTPWTRHATGTLDTPPAAAHRADPAASWPPAGARQVGTADFYDRFTALGYHYGPAFQGVRAVWRDGDTVYAEVRLPEPAQDGSAFGLHPALLDAALQAGGLPMADQMDDRQRLPFSWQDVTLTTPGTTEARVEIAPAGDHGMAVRITDPTGHPVLSIGTLELRPVSTEQLRAARSHHQRSLFQVDWVEPPAPPAPPADEPRWVWLGEPDGDHAEWLGTPGHPAPAHPDLPALTEALRPDQLAADTVVVFRPHRPAPAPGGEPDSAHGASAARETTRRTLELVRAWLADERLLDARLLILTHGAVQVAEGEKPHLAQAPVWGLIRSAQAEHPGRLILVDTDDSAASRQALPTALATGEPQLALRDGTPLMPRLARAAAPAERPRALPAGGTALITGGTGALGRVVARHLVTEHGIRHLLLASRSGTAAPGMTDFTAELAGLGATVHVTACDISDREALAALLAGIPADHPLTTVVHAAAVLDDAVVDALTPDRLETVLRPKLDGALHLHHLTADLDLSAFVLFSSFAGVIGSAGQAGYAAANTFLDALAARRRADGLPGLSLAWGLWSEHSEWTAALGQVDRQRMAALGVLPMSTPDALRLLDTALATPRALLVPTALDPSRIDTHGPAPVPALLTGLARPARRTTPADRHAPGVDTDLARRLRTAAPDERGHLLLDLVRTQIAAVLGYSDPARIASDRGVMDLGLDSLTAVELRNRLTAATGERFPVATIFNHATPEALAAHLATRFASAPGKPEGPDLVGEIDRFEAGLARLALGGEERATVRRRLESLLAGWDEDERRADAEPDSETQVAERLENATADEVLAFLKDEFGKS</sequence>
<dbReference type="Proteomes" id="UP000186168">
    <property type="component" value="Unassembled WGS sequence"/>
</dbReference>
<dbReference type="Pfam" id="PF14765">
    <property type="entry name" value="PS-DH"/>
    <property type="match status" value="1"/>
</dbReference>
<proteinExistence type="predicted"/>
<dbReference type="Pfam" id="PF02801">
    <property type="entry name" value="Ketoacyl-synt_C"/>
    <property type="match status" value="1"/>
</dbReference>
<organism evidence="13 14">
    <name type="scientific">Streptomyces sparsogenes DSM 40356</name>
    <dbReference type="NCBI Taxonomy" id="1331668"/>
    <lineage>
        <taxon>Bacteria</taxon>
        <taxon>Bacillati</taxon>
        <taxon>Actinomycetota</taxon>
        <taxon>Actinomycetes</taxon>
        <taxon>Kitasatosporales</taxon>
        <taxon>Streptomycetaceae</taxon>
        <taxon>Streptomyces</taxon>
    </lineage>
</organism>
<keyword evidence="7" id="KW-0012">Acyltransferase</keyword>
<dbReference type="Pfam" id="PF21089">
    <property type="entry name" value="PKS_DH_N"/>
    <property type="match status" value="1"/>
</dbReference>
<keyword evidence="14" id="KW-1185">Reference proteome</keyword>
<evidence type="ECO:0000313" key="13">
    <source>
        <dbReference type="EMBL" id="OMI35145.1"/>
    </source>
</evidence>
<dbReference type="PROSITE" id="PS00012">
    <property type="entry name" value="PHOSPHOPANTETHEINE"/>
    <property type="match status" value="2"/>
</dbReference>
<keyword evidence="5" id="KW-0045">Antibiotic biosynthesis</keyword>
<dbReference type="InterPro" id="IPR016039">
    <property type="entry name" value="Thiolase-like"/>
</dbReference>
<feature type="region of interest" description="Disordered" evidence="9">
    <location>
        <begin position="1093"/>
        <end position="1140"/>
    </location>
</feature>
<dbReference type="PROSITE" id="PS52004">
    <property type="entry name" value="KS3_2"/>
    <property type="match status" value="1"/>
</dbReference>
<dbReference type="InterPro" id="IPR042104">
    <property type="entry name" value="PKS_dehydratase_sf"/>
</dbReference>
<feature type="region of interest" description="Disordered" evidence="9">
    <location>
        <begin position="1361"/>
        <end position="1380"/>
    </location>
</feature>
<comment type="caution">
    <text evidence="13">The sequence shown here is derived from an EMBL/GenBank/DDBJ whole genome shotgun (WGS) entry which is preliminary data.</text>
</comment>
<dbReference type="InterPro" id="IPR016035">
    <property type="entry name" value="Acyl_Trfase/lysoPLipase"/>
</dbReference>
<dbReference type="Pfam" id="PF00698">
    <property type="entry name" value="Acyl_transf_1"/>
    <property type="match status" value="1"/>
</dbReference>
<dbReference type="InterPro" id="IPR049551">
    <property type="entry name" value="PKS_DH_C"/>
</dbReference>
<comment type="pathway">
    <text evidence="1">Antibiotic biosynthesis.</text>
</comment>
<dbReference type="EMBL" id="ASQP01000413">
    <property type="protein sequence ID" value="OMI35145.1"/>
    <property type="molecule type" value="Genomic_DNA"/>
</dbReference>
<reference evidence="13 14" key="1">
    <citation type="submission" date="2013-05" db="EMBL/GenBank/DDBJ databases">
        <title>Genome sequence of Streptomyces sparsogenes DSM 40356.</title>
        <authorList>
            <person name="Coyne S."/>
            <person name="Seebeck F.P."/>
        </authorList>
    </citation>
    <scope>NUCLEOTIDE SEQUENCE [LARGE SCALE GENOMIC DNA]</scope>
    <source>
        <strain evidence="13 14">DSM 40356</strain>
    </source>
</reference>
<dbReference type="InterPro" id="IPR032821">
    <property type="entry name" value="PKS_assoc"/>
</dbReference>
<dbReference type="RefSeq" id="WP_076971817.1">
    <property type="nucleotide sequence ID" value="NZ_ASQP01000413.1"/>
</dbReference>
<evidence type="ECO:0000256" key="7">
    <source>
        <dbReference type="ARBA" id="ARBA00023315"/>
    </source>
</evidence>
<dbReference type="InterPro" id="IPR006162">
    <property type="entry name" value="Ppantetheine_attach_site"/>
</dbReference>
<dbReference type="SMART" id="SM00827">
    <property type="entry name" value="PKS_AT"/>
    <property type="match status" value="1"/>
</dbReference>
<dbReference type="InterPro" id="IPR001227">
    <property type="entry name" value="Ac_transferase_dom_sf"/>
</dbReference>
<evidence type="ECO:0000256" key="5">
    <source>
        <dbReference type="ARBA" id="ARBA00023194"/>
    </source>
</evidence>
<dbReference type="Gene3D" id="1.10.1200.10">
    <property type="entry name" value="ACP-like"/>
    <property type="match status" value="2"/>
</dbReference>
<dbReference type="FunFam" id="1.10.1200.10:FF:000007">
    <property type="entry name" value="Probable polyketide synthase pks17"/>
    <property type="match status" value="1"/>
</dbReference>
<dbReference type="InterPro" id="IPR020806">
    <property type="entry name" value="PKS_PP-bd"/>
</dbReference>
<dbReference type="CDD" id="cd00833">
    <property type="entry name" value="PKS"/>
    <property type="match status" value="1"/>
</dbReference>
<dbReference type="InterPro" id="IPR055123">
    <property type="entry name" value="SpnB-like_Rossmann"/>
</dbReference>
<dbReference type="CDD" id="cd08956">
    <property type="entry name" value="KR_3_FAS_SDR_x"/>
    <property type="match status" value="1"/>
</dbReference>
<evidence type="ECO:0000256" key="4">
    <source>
        <dbReference type="ARBA" id="ARBA00022679"/>
    </source>
</evidence>
<dbReference type="GO" id="GO:0031177">
    <property type="term" value="F:phosphopantetheine binding"/>
    <property type="evidence" value="ECO:0007669"/>
    <property type="project" value="InterPro"/>
</dbReference>
<dbReference type="PROSITE" id="PS52019">
    <property type="entry name" value="PKS_MFAS_DH"/>
    <property type="match status" value="1"/>
</dbReference>
<dbReference type="SMART" id="SM01294">
    <property type="entry name" value="PKS_PP_betabranch"/>
    <property type="match status" value="2"/>
</dbReference>
<dbReference type="PANTHER" id="PTHR43775:SF51">
    <property type="entry name" value="INACTIVE PHENOLPHTHIOCEROL SYNTHESIS POLYKETIDE SYNTHASE TYPE I PKS1-RELATED"/>
    <property type="match status" value="1"/>
</dbReference>
<evidence type="ECO:0000256" key="2">
    <source>
        <dbReference type="ARBA" id="ARBA00022450"/>
    </source>
</evidence>
<dbReference type="InterPro" id="IPR016036">
    <property type="entry name" value="Malonyl_transacylase_ACP-bd"/>
</dbReference>
<dbReference type="InterPro" id="IPR014031">
    <property type="entry name" value="Ketoacyl_synth_C"/>
</dbReference>
<feature type="domain" description="Carrier" evidence="10">
    <location>
        <begin position="1"/>
        <end position="75"/>
    </location>
</feature>
<dbReference type="InterPro" id="IPR057326">
    <property type="entry name" value="KR_dom"/>
</dbReference>
<evidence type="ECO:0000256" key="1">
    <source>
        <dbReference type="ARBA" id="ARBA00004792"/>
    </source>
</evidence>
<feature type="active site" description="Proton donor; for dehydratase activity" evidence="8">
    <location>
        <position position="1201"/>
    </location>
</feature>
<dbReference type="GO" id="GO:0004312">
    <property type="term" value="F:fatty acid synthase activity"/>
    <property type="evidence" value="ECO:0007669"/>
    <property type="project" value="TreeGrafter"/>
</dbReference>
<dbReference type="SMART" id="SM00826">
    <property type="entry name" value="PKS_DH"/>
    <property type="match status" value="1"/>
</dbReference>
<dbReference type="SUPFAM" id="SSF55048">
    <property type="entry name" value="Probable ACP-binding domain of malonyl-CoA ACP transacylase"/>
    <property type="match status" value="1"/>
</dbReference>
<dbReference type="InterPro" id="IPR014030">
    <property type="entry name" value="Ketoacyl_synth_N"/>
</dbReference>
<keyword evidence="6" id="KW-0511">Multifunctional enzyme</keyword>
<dbReference type="SUPFAM" id="SSF47336">
    <property type="entry name" value="ACP-like"/>
    <property type="match status" value="2"/>
</dbReference>
<dbReference type="FunFam" id="3.40.47.10:FF:000019">
    <property type="entry name" value="Polyketide synthase type I"/>
    <property type="match status" value="1"/>
</dbReference>
<dbReference type="Pfam" id="PF00550">
    <property type="entry name" value="PP-binding"/>
    <property type="match status" value="2"/>
</dbReference>
<dbReference type="FunFam" id="3.40.366.10:FF:000002">
    <property type="entry name" value="Probable polyketide synthase 2"/>
    <property type="match status" value="1"/>
</dbReference>
<feature type="compositionally biased region" description="Low complexity" evidence="9">
    <location>
        <begin position="1123"/>
        <end position="1137"/>
    </location>
</feature>
<dbReference type="Gene3D" id="3.40.47.10">
    <property type="match status" value="1"/>
</dbReference>
<evidence type="ECO:0000256" key="9">
    <source>
        <dbReference type="SAM" id="MobiDB-lite"/>
    </source>
</evidence>
<dbReference type="InterPro" id="IPR050091">
    <property type="entry name" value="PKS_NRPS_Biosynth_Enz"/>
</dbReference>
<dbReference type="SMART" id="SM00822">
    <property type="entry name" value="PKS_KR"/>
    <property type="match status" value="1"/>
</dbReference>
<evidence type="ECO:0000259" key="11">
    <source>
        <dbReference type="PROSITE" id="PS52004"/>
    </source>
</evidence>
<feature type="region of interest" description="N-terminal hotdog fold" evidence="8">
    <location>
        <begin position="1003"/>
        <end position="1127"/>
    </location>
</feature>
<feature type="compositionally biased region" description="Basic and acidic residues" evidence="9">
    <location>
        <begin position="1094"/>
        <end position="1112"/>
    </location>
</feature>
<feature type="active site" description="Proton acceptor; for dehydratase activity" evidence="8">
    <location>
        <position position="1035"/>
    </location>
</feature>
<dbReference type="Pfam" id="PF16197">
    <property type="entry name" value="KAsynt_C_assoc"/>
    <property type="match status" value="1"/>
</dbReference>
<dbReference type="Pfam" id="PF00109">
    <property type="entry name" value="ketoacyl-synt"/>
    <property type="match status" value="1"/>
</dbReference>
<dbReference type="Pfam" id="PF08659">
    <property type="entry name" value="KR"/>
    <property type="match status" value="1"/>
</dbReference>
<evidence type="ECO:0000259" key="10">
    <source>
        <dbReference type="PROSITE" id="PS50075"/>
    </source>
</evidence>
<dbReference type="InterPro" id="IPR020807">
    <property type="entry name" value="PKS_DH"/>
</dbReference>
<dbReference type="InterPro" id="IPR014043">
    <property type="entry name" value="Acyl_transferase_dom"/>
</dbReference>
<dbReference type="SMART" id="SM00825">
    <property type="entry name" value="PKS_KS"/>
    <property type="match status" value="1"/>
</dbReference>
<dbReference type="SUPFAM" id="SSF52151">
    <property type="entry name" value="FabD/lysophospholipase-like"/>
    <property type="match status" value="1"/>
</dbReference>
<protein>
    <submittedName>
        <fullName evidence="13">Acyl transferase</fullName>
    </submittedName>
</protein>
<dbReference type="InterPro" id="IPR036736">
    <property type="entry name" value="ACP-like_sf"/>
</dbReference>
<accession>A0A1R1SA16</accession>
<evidence type="ECO:0000313" key="14">
    <source>
        <dbReference type="Proteomes" id="UP000186168"/>
    </source>
</evidence>
<dbReference type="GO" id="GO:0006633">
    <property type="term" value="P:fatty acid biosynthetic process"/>
    <property type="evidence" value="ECO:0007669"/>
    <property type="project" value="TreeGrafter"/>
</dbReference>
<dbReference type="SUPFAM" id="SSF53901">
    <property type="entry name" value="Thiolase-like"/>
    <property type="match status" value="1"/>
</dbReference>
<feature type="region of interest" description="C-terminal hotdog fold" evidence="8">
    <location>
        <begin position="1141"/>
        <end position="1279"/>
    </location>
</feature>
<keyword evidence="4 13" id="KW-0808">Transferase</keyword>
<evidence type="ECO:0000256" key="8">
    <source>
        <dbReference type="PROSITE-ProRule" id="PRU01363"/>
    </source>
</evidence>
<dbReference type="Gene3D" id="3.30.70.3290">
    <property type="match status" value="1"/>
</dbReference>
<dbReference type="InterPro" id="IPR009081">
    <property type="entry name" value="PP-bd_ACP"/>
</dbReference>
<dbReference type="Gene3D" id="3.40.50.720">
    <property type="entry name" value="NAD(P)-binding Rossmann-like Domain"/>
    <property type="match status" value="1"/>
</dbReference>
<dbReference type="GO" id="GO:0033068">
    <property type="term" value="P:macrolide biosynthetic process"/>
    <property type="evidence" value="ECO:0007669"/>
    <property type="project" value="UniProtKB-ARBA"/>
</dbReference>
<feature type="domain" description="Carrier" evidence="10">
    <location>
        <begin position="1780"/>
        <end position="1855"/>
    </location>
</feature>
<dbReference type="Pfam" id="PF22953">
    <property type="entry name" value="SpnB_Rossmann"/>
    <property type="match status" value="1"/>
</dbReference>
<dbReference type="InterPro" id="IPR049900">
    <property type="entry name" value="PKS_mFAS_DH"/>
</dbReference>
<dbReference type="Gene3D" id="3.40.366.10">
    <property type="entry name" value="Malonyl-Coenzyme A Acyl Carrier Protein, domain 2"/>
    <property type="match status" value="1"/>
</dbReference>
<feature type="region of interest" description="Disordered" evidence="9">
    <location>
        <begin position="524"/>
        <end position="545"/>
    </location>
</feature>
<evidence type="ECO:0000256" key="6">
    <source>
        <dbReference type="ARBA" id="ARBA00023268"/>
    </source>
</evidence>
<feature type="compositionally biased region" description="Low complexity" evidence="9">
    <location>
        <begin position="530"/>
        <end position="545"/>
    </location>
</feature>
<feature type="domain" description="Ketosynthase family 3 (KS3)" evidence="11">
    <location>
        <begin position="96"/>
        <end position="520"/>
    </location>
</feature>
<dbReference type="PANTHER" id="PTHR43775">
    <property type="entry name" value="FATTY ACID SYNTHASE"/>
    <property type="match status" value="1"/>
</dbReference>
<dbReference type="InterPro" id="IPR036291">
    <property type="entry name" value="NAD(P)-bd_dom_sf"/>
</dbReference>
<keyword evidence="2" id="KW-0596">Phosphopantetheine</keyword>
<dbReference type="Gene3D" id="3.10.129.110">
    <property type="entry name" value="Polyketide synthase dehydratase"/>
    <property type="match status" value="1"/>
</dbReference>
<dbReference type="InterPro" id="IPR013968">
    <property type="entry name" value="PKS_KR"/>
</dbReference>
<dbReference type="SMART" id="SM00823">
    <property type="entry name" value="PKS_PP"/>
    <property type="match status" value="2"/>
</dbReference>
<keyword evidence="3" id="KW-0597">Phosphoprotein</keyword>
<dbReference type="SUPFAM" id="SSF51735">
    <property type="entry name" value="NAD(P)-binding Rossmann-fold domains"/>
    <property type="match status" value="2"/>
</dbReference>